<evidence type="ECO:0000313" key="5">
    <source>
        <dbReference type="Proteomes" id="UP000000233"/>
    </source>
</evidence>
<dbReference type="Proteomes" id="UP000000233">
    <property type="component" value="Chromosome"/>
</dbReference>
<dbReference type="HOGENOM" id="CLU_054168_2_0_6"/>
<evidence type="ECO:0000259" key="1">
    <source>
        <dbReference type="Pfam" id="PF13280"/>
    </source>
</evidence>
<dbReference type="InterPro" id="IPR026881">
    <property type="entry name" value="WYL_dom"/>
</dbReference>
<dbReference type="EMBL" id="CP000304">
    <property type="protein sequence ID" value="ABP78298.1"/>
    <property type="molecule type" value="Genomic_DNA"/>
</dbReference>
<dbReference type="InterPro" id="IPR051534">
    <property type="entry name" value="CBASS_pafABC_assoc_protein"/>
</dbReference>
<dbReference type="PROSITE" id="PS52050">
    <property type="entry name" value="WYL"/>
    <property type="match status" value="1"/>
</dbReference>
<protein>
    <submittedName>
        <fullName evidence="4">Probable transcriptional regulator</fullName>
    </submittedName>
</protein>
<organism evidence="4 5">
    <name type="scientific">Stutzerimonas stutzeri (strain A1501)</name>
    <name type="common">Pseudomonas stutzeri</name>
    <dbReference type="NCBI Taxonomy" id="379731"/>
    <lineage>
        <taxon>Bacteria</taxon>
        <taxon>Pseudomonadati</taxon>
        <taxon>Pseudomonadota</taxon>
        <taxon>Gammaproteobacteria</taxon>
        <taxon>Pseudomonadales</taxon>
        <taxon>Pseudomonadaceae</taxon>
        <taxon>Stutzerimonas</taxon>
    </lineage>
</organism>
<evidence type="ECO:0000313" key="4">
    <source>
        <dbReference type="EMBL" id="ABP78298.1"/>
    </source>
</evidence>
<feature type="domain" description="DNA-binding transcriptional repressor CapW C-terminal dimerisation" evidence="2">
    <location>
        <begin position="242"/>
        <end position="312"/>
    </location>
</feature>
<name>A4VH47_STUS1</name>
<dbReference type="AlphaFoldDB" id="A4VH47"/>
<accession>A4VH47</accession>
<keyword evidence="5" id="KW-1185">Reference proteome</keyword>
<dbReference type="PANTHER" id="PTHR34580:SF3">
    <property type="entry name" value="PROTEIN PAFB"/>
    <property type="match status" value="1"/>
</dbReference>
<feature type="domain" description="WYL" evidence="1">
    <location>
        <begin position="158"/>
        <end position="222"/>
    </location>
</feature>
<gene>
    <name evidence="4" type="ordered locus">PST_0592</name>
</gene>
<dbReference type="eggNOG" id="COG2378">
    <property type="taxonomic scope" value="Bacteria"/>
</dbReference>
<sequence length="318" mass="36492">MITIRIVSRCSLIFIRYRGSIMTNESKPTDDQPTSKGGARWGQERRLEFIDYRLRWDGQINRSSLTDFFGISVPQASLDITEYAKLSESNLEYDTRARVYRATESFKAVFKSSAVERYLEDLLRVAVQPEVPYGSFLGWQSPVAGIPKLGRRLNAGIVGEILRAIREKGSVEVFYQSMTDPEGGERKLSPHALVHDGNRWHARAYCHRREAFRDFSLTRIKRCCYAGPDRERASEDTPWNTMVDVVLTAHPDLSPAKRGLIESDYLMENGEMHIECRQALLMYLLFQLNLTEDQAGQKPEVIQVALKHPEEIRALLKY</sequence>
<dbReference type="InterPro" id="IPR059019">
    <property type="entry name" value="WHD_CapW"/>
</dbReference>
<dbReference type="InterPro" id="IPR059020">
    <property type="entry name" value="CapW_CTD"/>
</dbReference>
<proteinExistence type="predicted"/>
<dbReference type="Pfam" id="PF26107">
    <property type="entry name" value="BrxR_CTD"/>
    <property type="match status" value="1"/>
</dbReference>
<evidence type="ECO:0000259" key="2">
    <source>
        <dbReference type="Pfam" id="PF26107"/>
    </source>
</evidence>
<reference evidence="4 5" key="1">
    <citation type="journal article" date="2008" name="Proc. Natl. Acad. Sci. U.S.A.">
        <title>Nitrogen fixation island and rhizosphere competence traits in the genome of root-associated Pseudomonas stutzeri A1501.</title>
        <authorList>
            <person name="Yan Y."/>
            <person name="Yang J."/>
            <person name="Dou Y."/>
            <person name="Chen M."/>
            <person name="Ping S."/>
            <person name="Peng J."/>
            <person name="Lu W."/>
            <person name="Zhang W."/>
            <person name="Yao Z."/>
            <person name="Li H."/>
            <person name="Liu W."/>
            <person name="He S."/>
            <person name="Geng L."/>
            <person name="Zhang X."/>
            <person name="Yang F."/>
            <person name="Yu H."/>
            <person name="Zhan Y."/>
            <person name="Li D."/>
            <person name="Lin Z."/>
            <person name="Wang Y."/>
            <person name="Elmerich C."/>
            <person name="Lin M."/>
            <person name="Jin Q."/>
        </authorList>
    </citation>
    <scope>NUCLEOTIDE SEQUENCE [LARGE SCALE GENOMIC DNA]</scope>
    <source>
        <strain evidence="4 5">A1501</strain>
    </source>
</reference>
<evidence type="ECO:0000259" key="3">
    <source>
        <dbReference type="Pfam" id="PF26109"/>
    </source>
</evidence>
<dbReference type="Pfam" id="PF26109">
    <property type="entry name" value="WHD_BrxR"/>
    <property type="match status" value="1"/>
</dbReference>
<dbReference type="PANTHER" id="PTHR34580">
    <property type="match status" value="1"/>
</dbReference>
<dbReference type="KEGG" id="psa:PST_0592"/>
<feature type="domain" description="DNA-binding transcriptional repressor CapW winged helix-turn-helix" evidence="3">
    <location>
        <begin position="43"/>
        <end position="121"/>
    </location>
</feature>
<dbReference type="PIRSF" id="PIRSF015558">
    <property type="entry name" value="Txn_reg_DeoR_prd"/>
    <property type="match status" value="1"/>
</dbReference>
<dbReference type="Pfam" id="PF13280">
    <property type="entry name" value="WYL"/>
    <property type="match status" value="1"/>
</dbReference>
<dbReference type="InterPro" id="IPR016634">
    <property type="entry name" value="CapW-like"/>
</dbReference>